<reference evidence="2 3" key="1">
    <citation type="journal article" date="2009" name="J. Bacteriol.">
        <title>Complete genome sequence of Robiginitalea biformata HTCC2501.</title>
        <authorList>
            <person name="Oh H.M."/>
            <person name="Giovannoni S.J."/>
            <person name="Lee K."/>
            <person name="Ferriera S."/>
            <person name="Johnson J."/>
            <person name="Cho J.C."/>
        </authorList>
    </citation>
    <scope>NUCLEOTIDE SEQUENCE [LARGE SCALE GENOMIC DNA]</scope>
    <source>
        <strain evidence="3">ATCC BAA-864 / HTCC2501 / KCTC 12146</strain>
    </source>
</reference>
<keyword evidence="1" id="KW-0472">Membrane</keyword>
<dbReference type="InterPro" id="IPR011655">
    <property type="entry name" value="MpPF26"/>
</dbReference>
<evidence type="ECO:0000313" key="3">
    <source>
        <dbReference type="Proteomes" id="UP000009049"/>
    </source>
</evidence>
<keyword evidence="1" id="KW-0812">Transmembrane</keyword>
<dbReference type="RefSeq" id="WP_015754318.1">
    <property type="nucleotide sequence ID" value="NC_013222.1"/>
</dbReference>
<accession>A4CMV5</accession>
<dbReference type="eggNOG" id="ENOG5032SAQ">
    <property type="taxonomic scope" value="Bacteria"/>
</dbReference>
<keyword evidence="3" id="KW-1185">Reference proteome</keyword>
<dbReference type="OrthoDB" id="1099888at2"/>
<evidence type="ECO:0000256" key="1">
    <source>
        <dbReference type="SAM" id="Phobius"/>
    </source>
</evidence>
<dbReference type="Proteomes" id="UP000009049">
    <property type="component" value="Chromosome"/>
</dbReference>
<keyword evidence="1" id="KW-1133">Transmembrane helix</keyword>
<proteinExistence type="predicted"/>
<dbReference type="Pfam" id="PF07666">
    <property type="entry name" value="MpPF26"/>
    <property type="match status" value="1"/>
</dbReference>
<evidence type="ECO:0000313" key="2">
    <source>
        <dbReference type="EMBL" id="EAR14997.1"/>
    </source>
</evidence>
<dbReference type="AlphaFoldDB" id="A4CMV5"/>
<feature type="transmembrane region" description="Helical" evidence="1">
    <location>
        <begin position="66"/>
        <end position="86"/>
    </location>
</feature>
<name>A4CMV5_ROBBH</name>
<dbReference type="HOGENOM" id="CLU_163230_0_0_10"/>
<protein>
    <submittedName>
        <fullName evidence="2">Uncharacterized protein</fullName>
    </submittedName>
</protein>
<gene>
    <name evidence="2" type="ordered locus">RB2501_11742</name>
</gene>
<dbReference type="EMBL" id="CP001712">
    <property type="protein sequence ID" value="EAR14997.1"/>
    <property type="molecule type" value="Genomic_DNA"/>
</dbReference>
<feature type="transmembrane region" description="Helical" evidence="1">
    <location>
        <begin position="12"/>
        <end position="41"/>
    </location>
</feature>
<dbReference type="KEGG" id="rbi:RB2501_11742"/>
<organism evidence="2 3">
    <name type="scientific">Robiginitalea biformata (strain ATCC BAA-864 / DSM 15991 / KCTC 12146 / HTCC2501)</name>
    <dbReference type="NCBI Taxonomy" id="313596"/>
    <lineage>
        <taxon>Bacteria</taxon>
        <taxon>Pseudomonadati</taxon>
        <taxon>Bacteroidota</taxon>
        <taxon>Flavobacteriia</taxon>
        <taxon>Flavobacteriales</taxon>
        <taxon>Flavobacteriaceae</taxon>
        <taxon>Robiginitalea</taxon>
    </lineage>
</organism>
<sequence length="110" mass="12791">MEQRKLPNVTLAIVLSILGYVCCCIWGLPAILLGVIAYLLLRSDYKKYLESPEVYTNYNQWKTARILAIIAIVLGVLYFGFMLFRIQQLGGWDAMMEQSREMMEQWGFEE</sequence>
<dbReference type="STRING" id="313596.RB2501_11742"/>
<dbReference type="NCBIfam" id="NF040945">
    <property type="entry name" value="CCC_membrane"/>
    <property type="match status" value="1"/>
</dbReference>